<evidence type="ECO:0000259" key="2">
    <source>
        <dbReference type="PROSITE" id="PS50011"/>
    </source>
</evidence>
<evidence type="ECO:0000256" key="1">
    <source>
        <dbReference type="SAM" id="MobiDB-lite"/>
    </source>
</evidence>
<dbReference type="InParanoid" id="D8M9Y0"/>
<protein>
    <recommendedName>
        <fullName evidence="2">Protein kinase domain-containing protein</fullName>
    </recommendedName>
</protein>
<name>D8M9Y0_BLAHO</name>
<proteinExistence type="predicted"/>
<feature type="compositionally biased region" description="Polar residues" evidence="1">
    <location>
        <begin position="199"/>
        <end position="209"/>
    </location>
</feature>
<feature type="compositionally biased region" description="Polar residues" evidence="1">
    <location>
        <begin position="222"/>
        <end position="232"/>
    </location>
</feature>
<dbReference type="GeneID" id="24922959"/>
<dbReference type="EMBL" id="FN668689">
    <property type="protein sequence ID" value="CBK24869.2"/>
    <property type="molecule type" value="Genomic_DNA"/>
</dbReference>
<feature type="compositionally biased region" description="Polar residues" evidence="1">
    <location>
        <begin position="97"/>
        <end position="109"/>
    </location>
</feature>
<dbReference type="InterPro" id="IPR011009">
    <property type="entry name" value="Kinase-like_dom_sf"/>
</dbReference>
<feature type="region of interest" description="Disordered" evidence="1">
    <location>
        <begin position="128"/>
        <end position="150"/>
    </location>
</feature>
<keyword evidence="4" id="KW-1185">Reference proteome</keyword>
<dbReference type="SUPFAM" id="SSF56112">
    <property type="entry name" value="Protein kinase-like (PK-like)"/>
    <property type="match status" value="1"/>
</dbReference>
<dbReference type="AlphaFoldDB" id="D8M9Y0"/>
<feature type="region of interest" description="Disordered" evidence="1">
    <location>
        <begin position="199"/>
        <end position="232"/>
    </location>
</feature>
<sequence length="397" mass="45084">MRYTMVTGTPPFVAENIKKLEPDYNVKALKYEFALKDLLKRMLEKNPIKRISIGQIINHEWVTMDGFYPINMSDTMSLLSTELKEFPGSSHLREPHITSTASGEQFISPTSNRLQHILESSRFSTEYERKSHSVRHSTSYSNLEDMNDDDFKSEDYEAEEDIYEDESLKDRPSIGFVKRREAKSSSCLERDVRSFQISNSITSLSGQNTEPDDFDHDRRSCSPMNDSSQYTPSLRHCLSIDSTTVSEGQPNLSIHTYDYPQDQPAPPVGVNTSRRSEGSISSSHVLVGRGAVSSTNQSNPMLTIHRQISNSELCSSECHHTKKIQSNRLLCDFILILGSRPRLIHHLVRCVVLRCLYSPQAIAIFYPWLIKGKAAKIVFRAPTPLPISKTIHPINMK</sequence>
<dbReference type="Gene3D" id="1.10.510.10">
    <property type="entry name" value="Transferase(Phosphotransferase) domain 1"/>
    <property type="match status" value="1"/>
</dbReference>
<dbReference type="InterPro" id="IPR000719">
    <property type="entry name" value="Prot_kinase_dom"/>
</dbReference>
<accession>D8M9Y0</accession>
<dbReference type="Proteomes" id="UP000008312">
    <property type="component" value="Unassembled WGS sequence"/>
</dbReference>
<dbReference type="GO" id="GO:0005524">
    <property type="term" value="F:ATP binding"/>
    <property type="evidence" value="ECO:0007669"/>
    <property type="project" value="InterPro"/>
</dbReference>
<feature type="domain" description="Protein kinase" evidence="2">
    <location>
        <begin position="1"/>
        <end position="62"/>
    </location>
</feature>
<dbReference type="RefSeq" id="XP_012898917.1">
    <property type="nucleotide sequence ID" value="XM_013043463.1"/>
</dbReference>
<evidence type="ECO:0000313" key="3">
    <source>
        <dbReference type="EMBL" id="CBK24869.2"/>
    </source>
</evidence>
<gene>
    <name evidence="3" type="ORF">GSBLH_T00006835001</name>
</gene>
<reference evidence="3" key="1">
    <citation type="submission" date="2010-02" db="EMBL/GenBank/DDBJ databases">
        <title>Sequencing and annotation of the Blastocystis hominis genome.</title>
        <authorList>
            <person name="Wincker P."/>
        </authorList>
    </citation>
    <scope>NUCLEOTIDE SEQUENCE</scope>
    <source>
        <strain evidence="3">Singapore isolate B</strain>
    </source>
</reference>
<organism evidence="3">
    <name type="scientific">Blastocystis hominis</name>
    <dbReference type="NCBI Taxonomy" id="12968"/>
    <lineage>
        <taxon>Eukaryota</taxon>
        <taxon>Sar</taxon>
        <taxon>Stramenopiles</taxon>
        <taxon>Bigyra</taxon>
        <taxon>Opalozoa</taxon>
        <taxon>Opalinata</taxon>
        <taxon>Blastocystidae</taxon>
        <taxon>Blastocystis</taxon>
    </lineage>
</organism>
<dbReference type="GO" id="GO:0004672">
    <property type="term" value="F:protein kinase activity"/>
    <property type="evidence" value="ECO:0007669"/>
    <property type="project" value="InterPro"/>
</dbReference>
<dbReference type="OrthoDB" id="68483at2759"/>
<feature type="region of interest" description="Disordered" evidence="1">
    <location>
        <begin position="249"/>
        <end position="275"/>
    </location>
</feature>
<evidence type="ECO:0000313" key="4">
    <source>
        <dbReference type="Proteomes" id="UP000008312"/>
    </source>
</evidence>
<dbReference type="PROSITE" id="PS50011">
    <property type="entry name" value="PROTEIN_KINASE_DOM"/>
    <property type="match status" value="1"/>
</dbReference>
<feature type="region of interest" description="Disordered" evidence="1">
    <location>
        <begin position="89"/>
        <end position="109"/>
    </location>
</feature>